<dbReference type="AlphaFoldDB" id="A0A8J5JFM0"/>
<feature type="region of interest" description="Disordered" evidence="1">
    <location>
        <begin position="171"/>
        <end position="200"/>
    </location>
</feature>
<organism evidence="2 3">
    <name type="scientific">Homarus americanus</name>
    <name type="common">American lobster</name>
    <dbReference type="NCBI Taxonomy" id="6706"/>
    <lineage>
        <taxon>Eukaryota</taxon>
        <taxon>Metazoa</taxon>
        <taxon>Ecdysozoa</taxon>
        <taxon>Arthropoda</taxon>
        <taxon>Crustacea</taxon>
        <taxon>Multicrustacea</taxon>
        <taxon>Malacostraca</taxon>
        <taxon>Eumalacostraca</taxon>
        <taxon>Eucarida</taxon>
        <taxon>Decapoda</taxon>
        <taxon>Pleocyemata</taxon>
        <taxon>Astacidea</taxon>
        <taxon>Nephropoidea</taxon>
        <taxon>Nephropidae</taxon>
        <taxon>Homarus</taxon>
    </lineage>
</organism>
<comment type="caution">
    <text evidence="2">The sequence shown here is derived from an EMBL/GenBank/DDBJ whole genome shotgun (WGS) entry which is preliminary data.</text>
</comment>
<dbReference type="EMBL" id="JAHLQT010037853">
    <property type="protein sequence ID" value="KAG7157242.1"/>
    <property type="molecule type" value="Genomic_DNA"/>
</dbReference>
<sequence length="200" mass="23086">MGKVMSAMSRRATKPLREFNLETRVMKEITKERRPAAPWHESTAKLIQQSVQAQPEEMTRQLEERDDHLLDRLKKVYVQSVDPEPQTQPQIPENLDRPLPTDRTVLPDLDFGFYEPKSVPYGKITLRDAVDAISKHQQDPELWTPKKISYEFKLDTGLTDPKTTRVTSEMLQNLSLSAPDTLRELTSSKSEERNNVNKKS</sequence>
<dbReference type="PANTHER" id="PTHR13338">
    <property type="entry name" value="UPF0240 PROTEIN"/>
    <property type="match status" value="1"/>
</dbReference>
<dbReference type="GO" id="GO:0032981">
    <property type="term" value="P:mitochondrial respiratory chain complex I assembly"/>
    <property type="evidence" value="ECO:0007669"/>
    <property type="project" value="InterPro"/>
</dbReference>
<accession>A0A8J5JFM0</accession>
<gene>
    <name evidence="2" type="ORF">Hamer_G024677</name>
</gene>
<dbReference type="Pfam" id="PF06784">
    <property type="entry name" value="UPF0240"/>
    <property type="match status" value="1"/>
</dbReference>
<dbReference type="InterPro" id="IPR009622">
    <property type="entry name" value="NDUFAF4"/>
</dbReference>
<feature type="region of interest" description="Disordered" evidence="1">
    <location>
        <begin position="80"/>
        <end position="101"/>
    </location>
</feature>
<name>A0A8J5JFM0_HOMAM</name>
<feature type="compositionally biased region" description="Polar residues" evidence="1">
    <location>
        <begin position="171"/>
        <end position="188"/>
    </location>
</feature>
<dbReference type="PANTHER" id="PTHR13338:SF4">
    <property type="entry name" value="NADH DEHYDROGENASE [UBIQUINONE] 1 ALPHA SUBCOMPLEX ASSEMBLY FACTOR 4"/>
    <property type="match status" value="1"/>
</dbReference>
<dbReference type="GO" id="GO:0005739">
    <property type="term" value="C:mitochondrion"/>
    <property type="evidence" value="ECO:0007669"/>
    <property type="project" value="TreeGrafter"/>
</dbReference>
<proteinExistence type="predicted"/>
<feature type="compositionally biased region" description="Basic and acidic residues" evidence="1">
    <location>
        <begin position="189"/>
        <end position="200"/>
    </location>
</feature>
<keyword evidence="3" id="KW-1185">Reference proteome</keyword>
<evidence type="ECO:0000313" key="2">
    <source>
        <dbReference type="EMBL" id="KAG7157242.1"/>
    </source>
</evidence>
<dbReference type="Proteomes" id="UP000747542">
    <property type="component" value="Unassembled WGS sequence"/>
</dbReference>
<evidence type="ECO:0000256" key="1">
    <source>
        <dbReference type="SAM" id="MobiDB-lite"/>
    </source>
</evidence>
<protein>
    <submittedName>
        <fullName evidence="2">NDUFAF4-like</fullName>
    </submittedName>
</protein>
<evidence type="ECO:0000313" key="3">
    <source>
        <dbReference type="Proteomes" id="UP000747542"/>
    </source>
</evidence>
<reference evidence="2" key="1">
    <citation type="journal article" date="2021" name="Sci. Adv.">
        <title>The American lobster genome reveals insights on longevity, neural, and immune adaptations.</title>
        <authorList>
            <person name="Polinski J.M."/>
            <person name="Zimin A.V."/>
            <person name="Clark K.F."/>
            <person name="Kohn A.B."/>
            <person name="Sadowski N."/>
            <person name="Timp W."/>
            <person name="Ptitsyn A."/>
            <person name="Khanna P."/>
            <person name="Romanova D.Y."/>
            <person name="Williams P."/>
            <person name="Greenwood S.J."/>
            <person name="Moroz L.L."/>
            <person name="Walt D.R."/>
            <person name="Bodnar A.G."/>
        </authorList>
    </citation>
    <scope>NUCLEOTIDE SEQUENCE</scope>
    <source>
        <strain evidence="2">GMGI-L3</strain>
    </source>
</reference>